<evidence type="ECO:0000313" key="2">
    <source>
        <dbReference type="Proteomes" id="UP000184245"/>
    </source>
</evidence>
<dbReference type="Proteomes" id="UP000184245">
    <property type="component" value="Unassembled WGS sequence"/>
</dbReference>
<evidence type="ECO:0000313" key="1">
    <source>
        <dbReference type="EMBL" id="SHE58775.1"/>
    </source>
</evidence>
<keyword evidence="2" id="KW-1185">Reference proteome</keyword>
<dbReference type="OrthoDB" id="2086426at2"/>
<reference evidence="1 2" key="1">
    <citation type="submission" date="2016-11" db="EMBL/GenBank/DDBJ databases">
        <authorList>
            <person name="Jaros S."/>
            <person name="Januszkiewicz K."/>
            <person name="Wedrychowicz H."/>
        </authorList>
    </citation>
    <scope>NUCLEOTIDE SEQUENCE [LARGE SCALE GENOMIC DNA]</scope>
    <source>
        <strain evidence="1 2">DSM 17459</strain>
    </source>
</reference>
<name>A0A1M4UQ30_9CLOT</name>
<dbReference type="STRING" id="1122155.SAMN02745158_00925"/>
<organism evidence="1 2">
    <name type="scientific">Lactonifactor longoviformis DSM 17459</name>
    <dbReference type="NCBI Taxonomy" id="1122155"/>
    <lineage>
        <taxon>Bacteria</taxon>
        <taxon>Bacillati</taxon>
        <taxon>Bacillota</taxon>
        <taxon>Clostridia</taxon>
        <taxon>Eubacteriales</taxon>
        <taxon>Clostridiaceae</taxon>
        <taxon>Lactonifactor</taxon>
    </lineage>
</organism>
<gene>
    <name evidence="1" type="ORF">SAMN02745158_00925</name>
</gene>
<dbReference type="RefSeq" id="WP_072849418.1">
    <property type="nucleotide sequence ID" value="NZ_FQVI01000003.1"/>
</dbReference>
<dbReference type="EMBL" id="FQVI01000003">
    <property type="protein sequence ID" value="SHE58775.1"/>
    <property type="molecule type" value="Genomic_DNA"/>
</dbReference>
<proteinExistence type="predicted"/>
<dbReference type="AlphaFoldDB" id="A0A1M4UQ30"/>
<sequence>MRLPIKSRVLEYAISKNSTFSSEEVAKKLQQEYKGERTTSAKNIEKIISTYCGVGIMKAAAIQMAADGKLNITYEVTDFGKSCKKMIPASDCEEN</sequence>
<accession>A0A1M4UQ30</accession>
<protein>
    <submittedName>
        <fullName evidence="1">Uncharacterized protein</fullName>
    </submittedName>
</protein>